<evidence type="ECO:0000256" key="5">
    <source>
        <dbReference type="ARBA" id="ARBA00022676"/>
    </source>
</evidence>
<feature type="transmembrane region" description="Helical" evidence="22">
    <location>
        <begin position="166"/>
        <end position="182"/>
    </location>
</feature>
<sequence>MARTTVPTEAERGRGPVTARVSLGRSFTPLPLEFLLIASAALLLTLFGILMVISATTVTSMQTANNPYNDGGKHAIFAAVGIPLMLVVSRFPMRWLKRMAGVALIGAVLLQLLVFTPLGMEVGGNRNWLNFGVLSVQPSEFIKLTLAIWCAFILDRKKALLGRWKHVLVPLGPVAVVAMGTVMAGKDLGTVMVIALVVLGALFFSGVKLRYFVPPVLAAVLAIAAFAILSPNRMTRILSVFDTSCLDRYLNECYQPLHGIWGLASGGLLGLGLGNSKEKYDWLPAAADDYIFAIVGEELGLIGCLAVLALFLVLAFGAFRVVARAEDLFVRVVAGALGVWIVGQALINVGVVLRVFPALGVPLPFLSSGGSSLIAVLLACGVLLACARTLPAPADPRHVPKTQAKGRRTPA</sequence>
<keyword evidence="6" id="KW-0808">Transferase</keyword>
<dbReference type="GO" id="GO:0009252">
    <property type="term" value="P:peptidoglycan biosynthetic process"/>
    <property type="evidence" value="ECO:0007669"/>
    <property type="project" value="UniProtKB-KW"/>
</dbReference>
<dbReference type="NCBIfam" id="TIGR02614">
    <property type="entry name" value="ftsW"/>
    <property type="match status" value="1"/>
</dbReference>
<dbReference type="GO" id="GO:0008955">
    <property type="term" value="F:peptidoglycan glycosyltransferase activity"/>
    <property type="evidence" value="ECO:0007669"/>
    <property type="project" value="UniProtKB-EC"/>
</dbReference>
<evidence type="ECO:0000256" key="19">
    <source>
        <dbReference type="ARBA" id="ARBA00044770"/>
    </source>
</evidence>
<evidence type="ECO:0000256" key="9">
    <source>
        <dbReference type="ARBA" id="ARBA00022984"/>
    </source>
</evidence>
<evidence type="ECO:0000256" key="13">
    <source>
        <dbReference type="ARBA" id="ARBA00023316"/>
    </source>
</evidence>
<evidence type="ECO:0000256" key="18">
    <source>
        <dbReference type="ARBA" id="ARBA00041418"/>
    </source>
</evidence>
<keyword evidence="8" id="KW-0133">Cell shape</keyword>
<dbReference type="InterPro" id="IPR001182">
    <property type="entry name" value="FtsW/RodA"/>
</dbReference>
<comment type="similarity">
    <text evidence="16">Belongs to the SEDS family. FtsW subfamily.</text>
</comment>
<keyword evidence="12" id="KW-0131">Cell cycle</keyword>
<keyword evidence="9" id="KW-0573">Peptidoglycan synthesis</keyword>
<evidence type="ECO:0000256" key="17">
    <source>
        <dbReference type="ARBA" id="ARBA00041185"/>
    </source>
</evidence>
<evidence type="ECO:0000313" key="24">
    <source>
        <dbReference type="Proteomes" id="UP000422989"/>
    </source>
</evidence>
<evidence type="ECO:0000256" key="11">
    <source>
        <dbReference type="ARBA" id="ARBA00023136"/>
    </source>
</evidence>
<evidence type="ECO:0000256" key="15">
    <source>
        <dbReference type="ARBA" id="ARBA00033270"/>
    </source>
</evidence>
<feature type="transmembrane region" description="Helical" evidence="22">
    <location>
        <begin position="211"/>
        <end position="229"/>
    </location>
</feature>
<organism evidence="23 24">
    <name type="scientific">Microbacterium oryzae</name>
    <dbReference type="NCBI Taxonomy" id="743009"/>
    <lineage>
        <taxon>Bacteria</taxon>
        <taxon>Bacillati</taxon>
        <taxon>Actinomycetota</taxon>
        <taxon>Actinomycetes</taxon>
        <taxon>Micrococcales</taxon>
        <taxon>Microbacteriaceae</taxon>
        <taxon>Microbacterium</taxon>
    </lineage>
</organism>
<proteinExistence type="inferred from homology"/>
<dbReference type="KEGG" id="moj:D7D94_05560"/>
<comment type="subcellular location">
    <subcellularLocation>
        <location evidence="1">Cell membrane</location>
        <topology evidence="1">Multi-pass membrane protein</topology>
    </subcellularLocation>
</comment>
<evidence type="ECO:0000313" key="23">
    <source>
        <dbReference type="EMBL" id="QGU27190.1"/>
    </source>
</evidence>
<feature type="transmembrane region" description="Helical" evidence="22">
    <location>
        <begin position="290"/>
        <end position="316"/>
    </location>
</feature>
<dbReference type="GO" id="GO:0005886">
    <property type="term" value="C:plasma membrane"/>
    <property type="evidence" value="ECO:0007669"/>
    <property type="project" value="UniProtKB-SubCell"/>
</dbReference>
<evidence type="ECO:0000256" key="10">
    <source>
        <dbReference type="ARBA" id="ARBA00022989"/>
    </source>
</evidence>
<dbReference type="PANTHER" id="PTHR30474:SF2">
    <property type="entry name" value="PEPTIDOGLYCAN GLYCOSYLTRANSFERASE FTSW-RELATED"/>
    <property type="match status" value="1"/>
</dbReference>
<evidence type="ECO:0000256" key="12">
    <source>
        <dbReference type="ARBA" id="ARBA00023306"/>
    </source>
</evidence>
<dbReference type="EC" id="2.4.99.28" evidence="19"/>
<feature type="transmembrane region" description="Helical" evidence="22">
    <location>
        <begin position="34"/>
        <end position="55"/>
    </location>
</feature>
<keyword evidence="3" id="KW-1003">Cell membrane</keyword>
<comment type="catalytic activity">
    <reaction evidence="20">
        <text>[GlcNAc-(1-&gt;4)-Mur2Ac(oyl-L-Ala-gamma-D-Glu-L-Lys-D-Ala-D-Ala)](n)-di-trans,octa-cis-undecaprenyl diphosphate + beta-D-GlcNAc-(1-&gt;4)-Mur2Ac(oyl-L-Ala-gamma-D-Glu-L-Lys-D-Ala-D-Ala)-di-trans,octa-cis-undecaprenyl diphosphate = [GlcNAc-(1-&gt;4)-Mur2Ac(oyl-L-Ala-gamma-D-Glu-L-Lys-D-Ala-D-Ala)](n+1)-di-trans,octa-cis-undecaprenyl diphosphate + di-trans,octa-cis-undecaprenyl diphosphate + H(+)</text>
        <dbReference type="Rhea" id="RHEA:23708"/>
        <dbReference type="Rhea" id="RHEA-COMP:9602"/>
        <dbReference type="Rhea" id="RHEA-COMP:9603"/>
        <dbReference type="ChEBI" id="CHEBI:15378"/>
        <dbReference type="ChEBI" id="CHEBI:58405"/>
        <dbReference type="ChEBI" id="CHEBI:60033"/>
        <dbReference type="ChEBI" id="CHEBI:78435"/>
        <dbReference type="EC" id="2.4.99.28"/>
    </reaction>
</comment>
<evidence type="ECO:0000256" key="20">
    <source>
        <dbReference type="ARBA" id="ARBA00049902"/>
    </source>
</evidence>
<keyword evidence="4" id="KW-0132">Cell division</keyword>
<comment type="function">
    <text evidence="21">Peptidoglycan polymerase that is essential for cell division.</text>
</comment>
<dbReference type="AlphaFoldDB" id="A0A6I6E431"/>
<evidence type="ECO:0000256" key="21">
    <source>
        <dbReference type="ARBA" id="ARBA00049966"/>
    </source>
</evidence>
<feature type="transmembrane region" description="Helical" evidence="22">
    <location>
        <begin position="365"/>
        <end position="387"/>
    </location>
</feature>
<name>A0A6I6E431_9MICO</name>
<evidence type="ECO:0000256" key="14">
    <source>
        <dbReference type="ARBA" id="ARBA00032370"/>
    </source>
</evidence>
<gene>
    <name evidence="23" type="primary">ftsW</name>
    <name evidence="23" type="ORF">D7D94_05560</name>
</gene>
<evidence type="ECO:0000256" key="4">
    <source>
        <dbReference type="ARBA" id="ARBA00022618"/>
    </source>
</evidence>
<feature type="transmembrane region" description="Helical" evidence="22">
    <location>
        <begin position="328"/>
        <end position="353"/>
    </location>
</feature>
<keyword evidence="11 22" id="KW-0472">Membrane</keyword>
<evidence type="ECO:0000256" key="3">
    <source>
        <dbReference type="ARBA" id="ARBA00022475"/>
    </source>
</evidence>
<dbReference type="GO" id="GO:0008360">
    <property type="term" value="P:regulation of cell shape"/>
    <property type="evidence" value="ECO:0007669"/>
    <property type="project" value="UniProtKB-KW"/>
</dbReference>
<comment type="pathway">
    <text evidence="2">Cell wall biogenesis; peptidoglycan biosynthesis.</text>
</comment>
<keyword evidence="7 22" id="KW-0812">Transmembrane</keyword>
<feature type="transmembrane region" description="Helical" evidence="22">
    <location>
        <begin position="131"/>
        <end position="154"/>
    </location>
</feature>
<evidence type="ECO:0000256" key="8">
    <source>
        <dbReference type="ARBA" id="ARBA00022960"/>
    </source>
</evidence>
<reference evidence="23 24" key="1">
    <citation type="submission" date="2018-09" db="EMBL/GenBank/DDBJ databases">
        <title>Whole genome sequencing of Microbacterium oryzae strain MB-10T.</title>
        <authorList>
            <person name="Das S.K."/>
        </authorList>
    </citation>
    <scope>NUCLEOTIDE SEQUENCE [LARGE SCALE GENOMIC DNA]</scope>
    <source>
        <strain evidence="23 24">MB-10</strain>
    </source>
</reference>
<dbReference type="GO" id="GO:0032153">
    <property type="term" value="C:cell division site"/>
    <property type="evidence" value="ECO:0007669"/>
    <property type="project" value="TreeGrafter"/>
</dbReference>
<keyword evidence="13" id="KW-0961">Cell wall biogenesis/degradation</keyword>
<dbReference type="EMBL" id="CP032550">
    <property type="protein sequence ID" value="QGU27190.1"/>
    <property type="molecule type" value="Genomic_DNA"/>
</dbReference>
<evidence type="ECO:0000256" key="2">
    <source>
        <dbReference type="ARBA" id="ARBA00004752"/>
    </source>
</evidence>
<protein>
    <recommendedName>
        <fullName evidence="17">Probable peptidoglycan glycosyltransferase FtsW</fullName>
        <ecNumber evidence="19">2.4.99.28</ecNumber>
    </recommendedName>
    <alternativeName>
        <fullName evidence="18">Cell division protein FtsW</fullName>
    </alternativeName>
    <alternativeName>
        <fullName evidence="15">Cell wall polymerase</fullName>
    </alternativeName>
    <alternativeName>
        <fullName evidence="14">Peptidoglycan polymerase</fullName>
    </alternativeName>
</protein>
<evidence type="ECO:0000256" key="6">
    <source>
        <dbReference type="ARBA" id="ARBA00022679"/>
    </source>
</evidence>
<evidence type="ECO:0000256" key="1">
    <source>
        <dbReference type="ARBA" id="ARBA00004651"/>
    </source>
</evidence>
<dbReference type="OrthoDB" id="9768187at2"/>
<keyword evidence="24" id="KW-1185">Reference proteome</keyword>
<dbReference type="PANTHER" id="PTHR30474">
    <property type="entry name" value="CELL CYCLE PROTEIN"/>
    <property type="match status" value="1"/>
</dbReference>
<keyword evidence="10 22" id="KW-1133">Transmembrane helix</keyword>
<dbReference type="GO" id="GO:0071555">
    <property type="term" value="P:cell wall organization"/>
    <property type="evidence" value="ECO:0007669"/>
    <property type="project" value="UniProtKB-KW"/>
</dbReference>
<dbReference type="Proteomes" id="UP000422989">
    <property type="component" value="Chromosome"/>
</dbReference>
<evidence type="ECO:0000256" key="16">
    <source>
        <dbReference type="ARBA" id="ARBA00038053"/>
    </source>
</evidence>
<feature type="transmembrane region" description="Helical" evidence="22">
    <location>
        <begin position="188"/>
        <end position="204"/>
    </location>
</feature>
<keyword evidence="5" id="KW-0328">Glycosyltransferase</keyword>
<dbReference type="Pfam" id="PF01098">
    <property type="entry name" value="FTSW_RODA_SPOVE"/>
    <property type="match status" value="1"/>
</dbReference>
<evidence type="ECO:0000256" key="7">
    <source>
        <dbReference type="ARBA" id="ARBA00022692"/>
    </source>
</evidence>
<dbReference type="InterPro" id="IPR013437">
    <property type="entry name" value="FtsW"/>
</dbReference>
<dbReference type="GO" id="GO:0015648">
    <property type="term" value="F:lipid-linked peptidoglycan transporter activity"/>
    <property type="evidence" value="ECO:0007669"/>
    <property type="project" value="TreeGrafter"/>
</dbReference>
<dbReference type="RefSeq" id="WP_156241682.1">
    <property type="nucleotide sequence ID" value="NZ_BAAAZL010000006.1"/>
</dbReference>
<feature type="transmembrane region" description="Helical" evidence="22">
    <location>
        <begin position="100"/>
        <end position="119"/>
    </location>
</feature>
<dbReference type="GO" id="GO:0051301">
    <property type="term" value="P:cell division"/>
    <property type="evidence" value="ECO:0007669"/>
    <property type="project" value="UniProtKB-KW"/>
</dbReference>
<accession>A0A6I6E431</accession>
<feature type="transmembrane region" description="Helical" evidence="22">
    <location>
        <begin position="75"/>
        <end position="93"/>
    </location>
</feature>
<evidence type="ECO:0000256" key="22">
    <source>
        <dbReference type="SAM" id="Phobius"/>
    </source>
</evidence>